<dbReference type="GO" id="GO:0003677">
    <property type="term" value="F:DNA binding"/>
    <property type="evidence" value="ECO:0007669"/>
    <property type="project" value="UniProtKB-KW"/>
</dbReference>
<dbReference type="AlphaFoldDB" id="X1D4E1"/>
<name>X1D4E1_9ZZZZ</name>
<comment type="caution">
    <text evidence="4">The sequence shown here is derived from an EMBL/GenBank/DDBJ whole genome shotgun (WGS) entry which is preliminary data.</text>
</comment>
<dbReference type="SUPFAM" id="SSF46785">
    <property type="entry name" value="Winged helix' DNA-binding domain"/>
    <property type="match status" value="1"/>
</dbReference>
<evidence type="ECO:0000256" key="3">
    <source>
        <dbReference type="ARBA" id="ARBA00023163"/>
    </source>
</evidence>
<dbReference type="EMBL" id="BART01036906">
    <property type="protein sequence ID" value="GAH15611.1"/>
    <property type="molecule type" value="Genomic_DNA"/>
</dbReference>
<protein>
    <recommendedName>
        <fullName evidence="5">Penicillinase repressor</fullName>
    </recommendedName>
</protein>
<sequence length="80" mass="9003">HITRRKIGKAYYYKALTPRKGSLKKMVRRMAEVYSKGSTASFIAELIKNEKLSTEELLELKELAGVRSLGKTSTKKGGKK</sequence>
<reference evidence="4" key="1">
    <citation type="journal article" date="2014" name="Front. Microbiol.">
        <title>High frequency of phylogenetically diverse reductive dehalogenase-homologous genes in deep subseafloor sedimentary metagenomes.</title>
        <authorList>
            <person name="Kawai M."/>
            <person name="Futagami T."/>
            <person name="Toyoda A."/>
            <person name="Takaki Y."/>
            <person name="Nishi S."/>
            <person name="Hori S."/>
            <person name="Arai W."/>
            <person name="Tsubouchi T."/>
            <person name="Morono Y."/>
            <person name="Uchiyama I."/>
            <person name="Ito T."/>
            <person name="Fujiyama A."/>
            <person name="Inagaki F."/>
            <person name="Takami H."/>
        </authorList>
    </citation>
    <scope>NUCLEOTIDE SEQUENCE</scope>
    <source>
        <strain evidence="4">Expedition CK06-06</strain>
    </source>
</reference>
<gene>
    <name evidence="4" type="ORF">S01H4_62019</name>
</gene>
<dbReference type="InterPro" id="IPR036390">
    <property type="entry name" value="WH_DNA-bd_sf"/>
</dbReference>
<feature type="non-terminal residue" evidence="4">
    <location>
        <position position="1"/>
    </location>
</feature>
<dbReference type="InterPro" id="IPR005650">
    <property type="entry name" value="BlaI_family"/>
</dbReference>
<dbReference type="Pfam" id="PF03965">
    <property type="entry name" value="Penicillinase_R"/>
    <property type="match status" value="1"/>
</dbReference>
<accession>X1D4E1</accession>
<keyword evidence="2" id="KW-0238">DNA-binding</keyword>
<evidence type="ECO:0008006" key="5">
    <source>
        <dbReference type="Google" id="ProtNLM"/>
    </source>
</evidence>
<dbReference type="GO" id="GO:0045892">
    <property type="term" value="P:negative regulation of DNA-templated transcription"/>
    <property type="evidence" value="ECO:0007669"/>
    <property type="project" value="InterPro"/>
</dbReference>
<keyword evidence="1" id="KW-0805">Transcription regulation</keyword>
<organism evidence="4">
    <name type="scientific">marine sediment metagenome</name>
    <dbReference type="NCBI Taxonomy" id="412755"/>
    <lineage>
        <taxon>unclassified sequences</taxon>
        <taxon>metagenomes</taxon>
        <taxon>ecological metagenomes</taxon>
    </lineage>
</organism>
<proteinExistence type="predicted"/>
<evidence type="ECO:0000256" key="1">
    <source>
        <dbReference type="ARBA" id="ARBA00023015"/>
    </source>
</evidence>
<keyword evidence="3" id="KW-0804">Transcription</keyword>
<evidence type="ECO:0000256" key="2">
    <source>
        <dbReference type="ARBA" id="ARBA00023125"/>
    </source>
</evidence>
<dbReference type="Gene3D" id="1.10.4040.10">
    <property type="entry name" value="Penicillinase repressor domain"/>
    <property type="match status" value="1"/>
</dbReference>
<evidence type="ECO:0000313" key="4">
    <source>
        <dbReference type="EMBL" id="GAH15611.1"/>
    </source>
</evidence>